<dbReference type="OrthoDB" id="247013at2759"/>
<dbReference type="CTD" id="20317853"/>
<sequence length="129" mass="14418">MVRLLINLSPVIPFRYLAAIPLKGSTMAGIVPGCPRLDRGSREAWVGFKPRTFRIPESEQKRTAASAYEHPTYQKAIVGIISSKLRPRLRRRLSNQSRLYGSEASVLNTDVMLSKMMTQQINHALGALP</sequence>
<dbReference type="RefSeq" id="XP_009166472.1">
    <property type="nucleotide sequence ID" value="XM_009168208.1"/>
</dbReference>
<evidence type="ECO:0000313" key="2">
    <source>
        <dbReference type="Proteomes" id="UP000054324"/>
    </source>
</evidence>
<dbReference type="Proteomes" id="UP000054324">
    <property type="component" value="Unassembled WGS sequence"/>
</dbReference>
<dbReference type="EMBL" id="KL596672">
    <property type="protein sequence ID" value="KER29755.1"/>
    <property type="molecule type" value="Genomic_DNA"/>
</dbReference>
<evidence type="ECO:0000313" key="1">
    <source>
        <dbReference type="EMBL" id="KER29755.1"/>
    </source>
</evidence>
<proteinExistence type="predicted"/>
<dbReference type="KEGG" id="ovi:T265_03666"/>
<dbReference type="AlphaFoldDB" id="A0A075A2J4"/>
<protein>
    <submittedName>
        <fullName evidence="1">Uncharacterized protein</fullName>
    </submittedName>
</protein>
<reference evidence="1 2" key="1">
    <citation type="submission" date="2013-11" db="EMBL/GenBank/DDBJ databases">
        <title>Opisthorchis viverrini - life in the bile duct.</title>
        <authorList>
            <person name="Young N.D."/>
            <person name="Nagarajan N."/>
            <person name="Lin S.J."/>
            <person name="Korhonen P.K."/>
            <person name="Jex A.R."/>
            <person name="Hall R.S."/>
            <person name="Safavi-Hemami H."/>
            <person name="Kaewkong W."/>
            <person name="Bertrand D."/>
            <person name="Gao S."/>
            <person name="Seet Q."/>
            <person name="Wongkham S."/>
            <person name="Teh B.T."/>
            <person name="Wongkham C."/>
            <person name="Intapan P.M."/>
            <person name="Maleewong W."/>
            <person name="Yang X."/>
            <person name="Hu M."/>
            <person name="Wang Z."/>
            <person name="Hofmann A."/>
            <person name="Sternberg P.W."/>
            <person name="Tan P."/>
            <person name="Wang J."/>
            <person name="Gasser R.B."/>
        </authorList>
    </citation>
    <scope>NUCLEOTIDE SEQUENCE [LARGE SCALE GENOMIC DNA]</scope>
</reference>
<gene>
    <name evidence="1" type="ORF">T265_03666</name>
</gene>
<accession>A0A075A2J4</accession>
<organism evidence="1 2">
    <name type="scientific">Opisthorchis viverrini</name>
    <name type="common">Southeast Asian liver fluke</name>
    <dbReference type="NCBI Taxonomy" id="6198"/>
    <lineage>
        <taxon>Eukaryota</taxon>
        <taxon>Metazoa</taxon>
        <taxon>Spiralia</taxon>
        <taxon>Lophotrochozoa</taxon>
        <taxon>Platyhelminthes</taxon>
        <taxon>Trematoda</taxon>
        <taxon>Digenea</taxon>
        <taxon>Opisthorchiida</taxon>
        <taxon>Opisthorchiata</taxon>
        <taxon>Opisthorchiidae</taxon>
        <taxon>Opisthorchis</taxon>
    </lineage>
</organism>
<name>A0A075A2J4_OPIVI</name>
<keyword evidence="2" id="KW-1185">Reference proteome</keyword>
<dbReference type="GeneID" id="20317853"/>